<keyword evidence="3" id="KW-1185">Reference proteome</keyword>
<evidence type="ECO:0000256" key="1">
    <source>
        <dbReference type="SAM" id="MobiDB-lite"/>
    </source>
</evidence>
<feature type="region of interest" description="Disordered" evidence="1">
    <location>
        <begin position="448"/>
        <end position="469"/>
    </location>
</feature>
<feature type="region of interest" description="Disordered" evidence="1">
    <location>
        <begin position="496"/>
        <end position="548"/>
    </location>
</feature>
<sequence length="1058" mass="117676">MRWLPPGSTESTTEYYDVVSTWKGLSMQQAAGIRGWDKVFQVALHRVMQGTVLEKVYNLLPESSTMPKAELLRQVGNLINKNLSCHTFMISASEVLEEMMNILSTCSPATFRANLEDPDFDAFLHKFIDACGCFTRVAGFCAIQADCHASFAYPANLQVNCEVLHSPPKFAFSDLQETVLEGSCVYLRPVMEEAFMTRRVPHYSKVIKHTFRSGHIDLAWDPSGFFRGKVLTLPDPQNWPRRYNPTDDEEYPQATVDCTSVVQSTFPMSNSRFEQTVRYRLHFKVIPQARPQQGVDASTWPRPFKASSVSPRLAAASSDSICNRNWRSPGTFYGPLNPPLSLTSTPASKYFTHKGFPSPLREVSTSNARVQGTQSDYEKHSQRLQEQHDQLQEDVHKELWSQFRADEHTHKRVTGKGYDEWKEKLWGYTMPEAPSNNMRISAVLDSQSLPRTTPLPSPRMLPEANETPSFRQRLQEFLDKSPCGGSPTSRRVLKGLLARGRQSSPRVKTQYDLEGKPLPPRPCQASEAATGSPNTPEKPNSGTKSWTPFDTIGVVRDTHQEDSCPGRYTDTVPGTAEQQAEITLRMELARDLNISLTGALVDLSGNSTPHLIQILALVLRTVSKGDAQTEIQSLNELRKVLFPEPEGDCEKMSVDKAASEATVIEMGGFQHAFKGRSRGTLPAEWLVEASHTGDEFSIAQDEDCSQMESEFGGGPGEPWDVRRHEELSKIAGQEKLRYSQSQHITQQTTSLAQPDAQGNTCQASGEAPPLDGRLVDKWEEIRAAIDASIVRSQKNSPPGAENLPSEIQDHKSLGNFHQTGLERCDSVMGDASPAGSGNTEEDENNRSWVAGKFGPGVFDPEVTLPAQQQTSPGSLDPASKPLEKSIPSQADARDTRFHSIYATATLPIRQSIPSSSIPTKKPQDKNLDAALDLIQAQIKRNYEEFLGGRPDRLKINTQDLGPSREMDDLFDSPHSPESLGVLEDTPVQGEFVPWDVDEDVEMRDENENGSLQPDAEFEEVFPISPMSHATVEIELSEEEREKTQWKGKGKETAAPLFC</sequence>
<evidence type="ECO:0000313" key="2">
    <source>
        <dbReference type="EMBL" id="KAF1981726.1"/>
    </source>
</evidence>
<dbReference type="EMBL" id="ML977194">
    <property type="protein sequence ID" value="KAF1981726.1"/>
    <property type="molecule type" value="Genomic_DNA"/>
</dbReference>
<protein>
    <submittedName>
        <fullName evidence="2">Uncharacterized protein</fullName>
    </submittedName>
</protein>
<feature type="region of interest" description="Disordered" evidence="1">
    <location>
        <begin position="825"/>
        <end position="893"/>
    </location>
</feature>
<dbReference type="OrthoDB" id="3818361at2759"/>
<feature type="compositionally biased region" description="Basic and acidic residues" evidence="1">
    <location>
        <begin position="376"/>
        <end position="386"/>
    </location>
</feature>
<feature type="compositionally biased region" description="Polar residues" evidence="1">
    <location>
        <begin position="527"/>
        <end position="548"/>
    </location>
</feature>
<feature type="region of interest" description="Disordered" evidence="1">
    <location>
        <begin position="743"/>
        <end position="771"/>
    </location>
</feature>
<dbReference type="AlphaFoldDB" id="A0A6G1GL89"/>
<reference evidence="2" key="1">
    <citation type="journal article" date="2020" name="Stud. Mycol.">
        <title>101 Dothideomycetes genomes: a test case for predicting lifestyles and emergence of pathogens.</title>
        <authorList>
            <person name="Haridas S."/>
            <person name="Albert R."/>
            <person name="Binder M."/>
            <person name="Bloem J."/>
            <person name="Labutti K."/>
            <person name="Salamov A."/>
            <person name="Andreopoulos B."/>
            <person name="Baker S."/>
            <person name="Barry K."/>
            <person name="Bills G."/>
            <person name="Bluhm B."/>
            <person name="Cannon C."/>
            <person name="Castanera R."/>
            <person name="Culley D."/>
            <person name="Daum C."/>
            <person name="Ezra D."/>
            <person name="Gonzalez J."/>
            <person name="Henrissat B."/>
            <person name="Kuo A."/>
            <person name="Liang C."/>
            <person name="Lipzen A."/>
            <person name="Lutzoni F."/>
            <person name="Magnuson J."/>
            <person name="Mondo S."/>
            <person name="Nolan M."/>
            <person name="Ohm R."/>
            <person name="Pangilinan J."/>
            <person name="Park H.-J."/>
            <person name="Ramirez L."/>
            <person name="Alfaro M."/>
            <person name="Sun H."/>
            <person name="Tritt A."/>
            <person name="Yoshinaga Y."/>
            <person name="Zwiers L.-H."/>
            <person name="Turgeon B."/>
            <person name="Goodwin S."/>
            <person name="Spatafora J."/>
            <person name="Crous P."/>
            <person name="Grigoriev I."/>
        </authorList>
    </citation>
    <scope>NUCLEOTIDE SEQUENCE</scope>
    <source>
        <strain evidence="2">CBS 113979</strain>
    </source>
</reference>
<feature type="region of interest" description="Disordered" evidence="1">
    <location>
        <begin position="356"/>
        <end position="386"/>
    </location>
</feature>
<organism evidence="2 3">
    <name type="scientific">Aulographum hederae CBS 113979</name>
    <dbReference type="NCBI Taxonomy" id="1176131"/>
    <lineage>
        <taxon>Eukaryota</taxon>
        <taxon>Fungi</taxon>
        <taxon>Dikarya</taxon>
        <taxon>Ascomycota</taxon>
        <taxon>Pezizomycotina</taxon>
        <taxon>Dothideomycetes</taxon>
        <taxon>Pleosporomycetidae</taxon>
        <taxon>Aulographales</taxon>
        <taxon>Aulographaceae</taxon>
    </lineage>
</organism>
<feature type="compositionally biased region" description="Basic and acidic residues" evidence="1">
    <location>
        <begin position="1039"/>
        <end position="1051"/>
    </location>
</feature>
<name>A0A6G1GL89_9PEZI</name>
<accession>A0A6G1GL89</accession>
<feature type="compositionally biased region" description="Polar residues" evidence="1">
    <location>
        <begin position="363"/>
        <end position="375"/>
    </location>
</feature>
<dbReference type="Proteomes" id="UP000800041">
    <property type="component" value="Unassembled WGS sequence"/>
</dbReference>
<evidence type="ECO:0000313" key="3">
    <source>
        <dbReference type="Proteomes" id="UP000800041"/>
    </source>
</evidence>
<proteinExistence type="predicted"/>
<gene>
    <name evidence="2" type="ORF">K402DRAFT_221825</name>
</gene>
<feature type="region of interest" description="Disordered" evidence="1">
    <location>
        <begin position="1036"/>
        <end position="1058"/>
    </location>
</feature>